<dbReference type="OrthoDB" id="9809338at2"/>
<dbReference type="InterPro" id="IPR018060">
    <property type="entry name" value="HTH_AraC"/>
</dbReference>
<reference evidence="6 7" key="1">
    <citation type="submission" date="2017-08" db="EMBL/GenBank/DDBJ databases">
        <title>Halomonas alkalisoli sp. nov., isolated from saline alkaline soil.</title>
        <authorList>
            <person name="Wang D."/>
            <person name="Zhang G."/>
        </authorList>
    </citation>
    <scope>NUCLEOTIDE SEQUENCE [LARGE SCALE GENOMIC DNA]</scope>
    <source>
        <strain evidence="6 7">WRN001</strain>
    </source>
</reference>
<dbReference type="PANTHER" id="PTHR46796">
    <property type="entry name" value="HTH-TYPE TRANSCRIPTIONAL ACTIVATOR RHAS-RELATED"/>
    <property type="match status" value="1"/>
</dbReference>
<feature type="domain" description="HTH araC/xylS-type" evidence="5">
    <location>
        <begin position="172"/>
        <end position="274"/>
    </location>
</feature>
<dbReference type="PROSITE" id="PS01124">
    <property type="entry name" value="HTH_ARAC_FAMILY_2"/>
    <property type="match status" value="1"/>
</dbReference>
<evidence type="ECO:0000256" key="4">
    <source>
        <dbReference type="SAM" id="MobiDB-lite"/>
    </source>
</evidence>
<dbReference type="RefSeq" id="WP_095621983.1">
    <property type="nucleotide sequence ID" value="NZ_NSKB01000006.1"/>
</dbReference>
<evidence type="ECO:0000259" key="5">
    <source>
        <dbReference type="PROSITE" id="PS01124"/>
    </source>
</evidence>
<evidence type="ECO:0000256" key="3">
    <source>
        <dbReference type="ARBA" id="ARBA00023163"/>
    </source>
</evidence>
<comment type="caution">
    <text evidence="6">The sequence shown here is derived from an EMBL/GenBank/DDBJ whole genome shotgun (WGS) entry which is preliminary data.</text>
</comment>
<proteinExistence type="predicted"/>
<feature type="region of interest" description="Disordered" evidence="4">
    <location>
        <begin position="267"/>
        <end position="291"/>
    </location>
</feature>
<dbReference type="EMBL" id="NSKB01000006">
    <property type="protein sequence ID" value="PAU75557.1"/>
    <property type="molecule type" value="Genomic_DNA"/>
</dbReference>
<keyword evidence="7" id="KW-1185">Reference proteome</keyword>
<dbReference type="PANTHER" id="PTHR46796:SF14">
    <property type="entry name" value="TRANSCRIPTIONAL REGULATORY PROTEIN"/>
    <property type="match status" value="1"/>
</dbReference>
<dbReference type="PROSITE" id="PS00041">
    <property type="entry name" value="HTH_ARAC_FAMILY_1"/>
    <property type="match status" value="1"/>
</dbReference>
<dbReference type="InterPro" id="IPR050204">
    <property type="entry name" value="AraC_XylS_family_regulators"/>
</dbReference>
<gene>
    <name evidence="6" type="ORF">CK498_16655</name>
</gene>
<dbReference type="GO" id="GO:0043565">
    <property type="term" value="F:sequence-specific DNA binding"/>
    <property type="evidence" value="ECO:0007669"/>
    <property type="project" value="InterPro"/>
</dbReference>
<protein>
    <submittedName>
        <fullName evidence="6">AraC family transcriptional regulator</fullName>
    </submittedName>
</protein>
<evidence type="ECO:0000313" key="6">
    <source>
        <dbReference type="EMBL" id="PAU75557.1"/>
    </source>
</evidence>
<organism evidence="6 7">
    <name type="scientific">Halomonas salipaludis</name>
    <dbReference type="NCBI Taxonomy" id="2032625"/>
    <lineage>
        <taxon>Bacteria</taxon>
        <taxon>Pseudomonadati</taxon>
        <taxon>Pseudomonadota</taxon>
        <taxon>Gammaproteobacteria</taxon>
        <taxon>Oceanospirillales</taxon>
        <taxon>Halomonadaceae</taxon>
        <taxon>Halomonas</taxon>
    </lineage>
</organism>
<dbReference type="InterPro" id="IPR009057">
    <property type="entry name" value="Homeodomain-like_sf"/>
</dbReference>
<name>A0A2A2ET91_9GAMM</name>
<evidence type="ECO:0000256" key="2">
    <source>
        <dbReference type="ARBA" id="ARBA00023125"/>
    </source>
</evidence>
<keyword evidence="2" id="KW-0238">DNA-binding</keyword>
<evidence type="ECO:0000256" key="1">
    <source>
        <dbReference type="ARBA" id="ARBA00023015"/>
    </source>
</evidence>
<accession>A0A2A2ET91</accession>
<sequence length="291" mass="32201">MTTTANLIATGPGWEMQKLICTAGPQDRPFEERHGSVIIAGVMSGTFLYRTETGKALLPPGGLLLGNVGQCFCCSHEHGAGDRCISIRLTPEYWENLVAEVPGMRSTTFDRPMLSPSPALAPVTAALASAAVLEKPALVELVPLWAETVMQLAHDERPGRGSASPRHERRVTEAVRHIERSIHEAQKDDLSLDALADSAHMSRYHFLRTFLSVIGMTPYQYVLHLRMKRAAHWLLITDEPISTIAFDAGFNDLSTFHHRFRRIMGKSPGTYRRQRSCQSSGQPLAVHDLVP</sequence>
<dbReference type="Pfam" id="PF12833">
    <property type="entry name" value="HTH_18"/>
    <property type="match status" value="1"/>
</dbReference>
<keyword evidence="1" id="KW-0805">Transcription regulation</keyword>
<dbReference type="Gene3D" id="1.10.10.60">
    <property type="entry name" value="Homeodomain-like"/>
    <property type="match status" value="2"/>
</dbReference>
<keyword evidence="3" id="KW-0804">Transcription</keyword>
<dbReference type="Proteomes" id="UP000217771">
    <property type="component" value="Unassembled WGS sequence"/>
</dbReference>
<evidence type="ECO:0000313" key="7">
    <source>
        <dbReference type="Proteomes" id="UP000217771"/>
    </source>
</evidence>
<dbReference type="GO" id="GO:0003700">
    <property type="term" value="F:DNA-binding transcription factor activity"/>
    <property type="evidence" value="ECO:0007669"/>
    <property type="project" value="InterPro"/>
</dbReference>
<dbReference type="InterPro" id="IPR018062">
    <property type="entry name" value="HTH_AraC-typ_CS"/>
</dbReference>
<dbReference type="AlphaFoldDB" id="A0A2A2ET91"/>
<dbReference type="SUPFAM" id="SSF46689">
    <property type="entry name" value="Homeodomain-like"/>
    <property type="match status" value="2"/>
</dbReference>
<dbReference type="SMART" id="SM00342">
    <property type="entry name" value="HTH_ARAC"/>
    <property type="match status" value="1"/>
</dbReference>